<dbReference type="EMBL" id="VSSQ01048189">
    <property type="protein sequence ID" value="MPN02236.1"/>
    <property type="molecule type" value="Genomic_DNA"/>
</dbReference>
<comment type="caution">
    <text evidence="2">The sequence shown here is derived from an EMBL/GenBank/DDBJ whole genome shotgun (WGS) entry which is preliminary data.</text>
</comment>
<accession>A0A645EL89</accession>
<protein>
    <submittedName>
        <fullName evidence="2">Uncharacterized protein</fullName>
    </submittedName>
</protein>
<evidence type="ECO:0000313" key="2">
    <source>
        <dbReference type="EMBL" id="MPN02236.1"/>
    </source>
</evidence>
<name>A0A645EL89_9ZZZZ</name>
<keyword evidence="1" id="KW-0472">Membrane</keyword>
<reference evidence="2" key="1">
    <citation type="submission" date="2019-08" db="EMBL/GenBank/DDBJ databases">
        <authorList>
            <person name="Kucharzyk K."/>
            <person name="Murdoch R.W."/>
            <person name="Higgins S."/>
            <person name="Loffler F."/>
        </authorList>
    </citation>
    <scope>NUCLEOTIDE SEQUENCE</scope>
</reference>
<evidence type="ECO:0000256" key="1">
    <source>
        <dbReference type="SAM" id="Phobius"/>
    </source>
</evidence>
<proteinExistence type="predicted"/>
<gene>
    <name evidence="2" type="ORF">SDC9_149450</name>
</gene>
<feature type="transmembrane region" description="Helical" evidence="1">
    <location>
        <begin position="49"/>
        <end position="66"/>
    </location>
</feature>
<organism evidence="2">
    <name type="scientific">bioreactor metagenome</name>
    <dbReference type="NCBI Taxonomy" id="1076179"/>
    <lineage>
        <taxon>unclassified sequences</taxon>
        <taxon>metagenomes</taxon>
        <taxon>ecological metagenomes</taxon>
    </lineage>
</organism>
<sequence length="82" mass="9449">MTGECVRFSSTIVETNFLAAWVATTRTSAPNFINSRINKGALYAAMEPVTPTIIFLFFRFIIICPFKDYKYPIYRTPKLMKN</sequence>
<keyword evidence="1" id="KW-1133">Transmembrane helix</keyword>
<dbReference type="AlphaFoldDB" id="A0A645EL89"/>
<keyword evidence="1" id="KW-0812">Transmembrane</keyword>